<sequence length="141" mass="15365">MPLLADNRVRAVDTNILARWLLGDDPAQSALAIQILREPAYVSLTVLTELGWVLEKALKIPRPIVASMLHKVVEVEHVQVEHSNSVLWAIDRFLQGADWADMMHIVAATGAAPIFATFDKAIARKAGGESPVPIETVGKLP</sequence>
<accession>A0A7V8RDH7</accession>
<dbReference type="Gene3D" id="3.40.50.1010">
    <property type="entry name" value="5'-nuclease"/>
    <property type="match status" value="1"/>
</dbReference>
<proteinExistence type="predicted"/>
<dbReference type="Pfam" id="PF01850">
    <property type="entry name" value="PIN"/>
    <property type="match status" value="1"/>
</dbReference>
<protein>
    <submittedName>
        <fullName evidence="2">Type II toxin-antitoxin system VapC family toxin</fullName>
    </submittedName>
</protein>
<organism evidence="2 3">
    <name type="scientific">Sphingomonas ursincola</name>
    <dbReference type="NCBI Taxonomy" id="56361"/>
    <lineage>
        <taxon>Bacteria</taxon>
        <taxon>Pseudomonadati</taxon>
        <taxon>Pseudomonadota</taxon>
        <taxon>Alphaproteobacteria</taxon>
        <taxon>Sphingomonadales</taxon>
        <taxon>Sphingomonadaceae</taxon>
        <taxon>Sphingomonas</taxon>
    </lineage>
</organism>
<gene>
    <name evidence="2" type="ORF">FG486_08975</name>
</gene>
<evidence type="ECO:0000259" key="1">
    <source>
        <dbReference type="Pfam" id="PF01850"/>
    </source>
</evidence>
<evidence type="ECO:0000313" key="2">
    <source>
        <dbReference type="EMBL" id="MBA1374470.1"/>
    </source>
</evidence>
<feature type="domain" description="PIN" evidence="1">
    <location>
        <begin position="12"/>
        <end position="126"/>
    </location>
</feature>
<name>A0A7V8RDH7_9SPHN</name>
<dbReference type="InterPro" id="IPR002716">
    <property type="entry name" value="PIN_dom"/>
</dbReference>
<dbReference type="InterPro" id="IPR029060">
    <property type="entry name" value="PIN-like_dom_sf"/>
</dbReference>
<dbReference type="Proteomes" id="UP000589292">
    <property type="component" value="Unassembled WGS sequence"/>
</dbReference>
<evidence type="ECO:0000313" key="3">
    <source>
        <dbReference type="Proteomes" id="UP000589292"/>
    </source>
</evidence>
<comment type="caution">
    <text evidence="2">The sequence shown here is derived from an EMBL/GenBank/DDBJ whole genome shotgun (WGS) entry which is preliminary data.</text>
</comment>
<dbReference type="EMBL" id="VDES01000002">
    <property type="protein sequence ID" value="MBA1374470.1"/>
    <property type="molecule type" value="Genomic_DNA"/>
</dbReference>
<dbReference type="RefSeq" id="WP_181267284.1">
    <property type="nucleotide sequence ID" value="NZ_BAAAGB010000001.1"/>
</dbReference>
<dbReference type="AlphaFoldDB" id="A0A7V8RDH7"/>
<dbReference type="SUPFAM" id="SSF88723">
    <property type="entry name" value="PIN domain-like"/>
    <property type="match status" value="1"/>
</dbReference>
<reference evidence="2 3" key="1">
    <citation type="journal article" date="1994" name="Int. J. Syst. Bacteriol.">
        <title>Phylogenetic positions of novel aerobic, bacteriochlorophyll a-containing bacteria and description of Roseococcus thiosulfatophilus gen. nov., sp. nov., Erythromicrobium ramosum gen. nov., sp. nov., and Erythrobacter litoralis sp. nov.</title>
        <authorList>
            <person name="Yurkov V."/>
            <person name="Stackebrandt E."/>
            <person name="Holmes A."/>
            <person name="Fuerst J.A."/>
            <person name="Hugenholtz P."/>
            <person name="Golecki J."/>
            <person name="Gad'on N."/>
            <person name="Gorlenko V.M."/>
            <person name="Kompantseva E.I."/>
            <person name="Drews G."/>
        </authorList>
    </citation>
    <scope>NUCLEOTIDE SEQUENCE [LARGE SCALE GENOMIC DNA]</scope>
    <source>
        <strain evidence="2 3">KR-99</strain>
    </source>
</reference>
<keyword evidence="3" id="KW-1185">Reference proteome</keyword>
<dbReference type="CDD" id="cd18683">
    <property type="entry name" value="PIN_VapC-like"/>
    <property type="match status" value="1"/>
</dbReference>